<evidence type="ECO:0000259" key="3">
    <source>
        <dbReference type="PROSITE" id="PS51186"/>
    </source>
</evidence>
<dbReference type="Pfam" id="PF00583">
    <property type="entry name" value="Acetyltransf_1"/>
    <property type="match status" value="1"/>
</dbReference>
<keyword evidence="1 4" id="KW-0808">Transferase</keyword>
<comment type="caution">
    <text evidence="4">The sequence shown here is derived from an EMBL/GenBank/DDBJ whole genome shotgun (WGS) entry which is preliminary data.</text>
</comment>
<sequence>MSIIPYKTKDSTPVASFFREIFRELGWEERDSDHMDKPHLLFHLPEKGILFLVKEKEKVIGTGGFIVLNDYDGLIKRFYVAKSYRGTGIAQKLLYELIKKAKLLGLKRLILDVSKDNSRAIRFYEKNGYIKTQVAPQEGWPESFTPETHYFFYKLI</sequence>
<dbReference type="Proteomes" id="UP000034320">
    <property type="component" value="Unassembled WGS sequence"/>
</dbReference>
<dbReference type="CDD" id="cd04301">
    <property type="entry name" value="NAT_SF"/>
    <property type="match status" value="1"/>
</dbReference>
<dbReference type="AlphaFoldDB" id="A0A0G0ZE43"/>
<accession>A0A0G0ZE43</accession>
<dbReference type="InterPro" id="IPR016181">
    <property type="entry name" value="Acyl_CoA_acyltransferase"/>
</dbReference>
<organism evidence="4 5">
    <name type="scientific">Candidatus Gottesmanbacteria bacterium GW2011_GWA2_42_18</name>
    <dbReference type="NCBI Taxonomy" id="1618442"/>
    <lineage>
        <taxon>Bacteria</taxon>
        <taxon>Candidatus Gottesmaniibacteriota</taxon>
    </lineage>
</organism>
<feature type="domain" description="N-acetyltransferase" evidence="3">
    <location>
        <begin position="1"/>
        <end position="156"/>
    </location>
</feature>
<dbReference type="PROSITE" id="PS51186">
    <property type="entry name" value="GNAT"/>
    <property type="match status" value="1"/>
</dbReference>
<dbReference type="InterPro" id="IPR000182">
    <property type="entry name" value="GNAT_dom"/>
</dbReference>
<dbReference type="Gene3D" id="3.40.630.30">
    <property type="match status" value="1"/>
</dbReference>
<name>A0A0G0ZE43_9BACT</name>
<reference evidence="4 5" key="1">
    <citation type="journal article" date="2015" name="Nature">
        <title>rRNA introns, odd ribosomes, and small enigmatic genomes across a large radiation of phyla.</title>
        <authorList>
            <person name="Brown C.T."/>
            <person name="Hug L.A."/>
            <person name="Thomas B.C."/>
            <person name="Sharon I."/>
            <person name="Castelle C.J."/>
            <person name="Singh A."/>
            <person name="Wilkins M.J."/>
            <person name="Williams K.H."/>
            <person name="Banfield J.F."/>
        </authorList>
    </citation>
    <scope>NUCLEOTIDE SEQUENCE [LARGE SCALE GENOMIC DNA]</scope>
</reference>
<protein>
    <submittedName>
        <fullName evidence="4">IAA acetyltransferase/MarR transcriptional regulatory protein</fullName>
    </submittedName>
</protein>
<dbReference type="GO" id="GO:0016747">
    <property type="term" value="F:acyltransferase activity, transferring groups other than amino-acyl groups"/>
    <property type="evidence" value="ECO:0007669"/>
    <property type="project" value="InterPro"/>
</dbReference>
<keyword evidence="2" id="KW-0012">Acyltransferase</keyword>
<evidence type="ECO:0000256" key="2">
    <source>
        <dbReference type="ARBA" id="ARBA00023315"/>
    </source>
</evidence>
<evidence type="ECO:0000313" key="4">
    <source>
        <dbReference type="EMBL" id="KKS47002.1"/>
    </source>
</evidence>
<dbReference type="InterPro" id="IPR050680">
    <property type="entry name" value="YpeA/RimI_acetyltransf"/>
</dbReference>
<dbReference type="SUPFAM" id="SSF55729">
    <property type="entry name" value="Acyl-CoA N-acyltransferases (Nat)"/>
    <property type="match status" value="1"/>
</dbReference>
<evidence type="ECO:0000313" key="5">
    <source>
        <dbReference type="Proteomes" id="UP000034320"/>
    </source>
</evidence>
<proteinExistence type="predicted"/>
<gene>
    <name evidence="4" type="ORF">UV09_C0010G0012</name>
</gene>
<dbReference type="PANTHER" id="PTHR43420">
    <property type="entry name" value="ACETYLTRANSFERASE"/>
    <property type="match status" value="1"/>
</dbReference>
<dbReference type="EMBL" id="LCDD01000010">
    <property type="protein sequence ID" value="KKS47002.1"/>
    <property type="molecule type" value="Genomic_DNA"/>
</dbReference>
<evidence type="ECO:0000256" key="1">
    <source>
        <dbReference type="ARBA" id="ARBA00022679"/>
    </source>
</evidence>